<dbReference type="Gene3D" id="3.40.630.10">
    <property type="entry name" value="Zn peptidases"/>
    <property type="match status" value="1"/>
</dbReference>
<evidence type="ECO:0000259" key="1">
    <source>
        <dbReference type="Pfam" id="PF09940"/>
    </source>
</evidence>
<dbReference type="Gene3D" id="3.50.30.90">
    <property type="match status" value="1"/>
</dbReference>
<dbReference type="SUPFAM" id="SSF53187">
    <property type="entry name" value="Zn-dependent exopeptidases"/>
    <property type="match status" value="1"/>
</dbReference>
<feature type="domain" description="DUF2172" evidence="1">
    <location>
        <begin position="53"/>
        <end position="144"/>
    </location>
</feature>
<dbReference type="InterPro" id="IPR036388">
    <property type="entry name" value="WH-like_DNA-bd_sf"/>
</dbReference>
<accession>A0A5C6X5E1</accession>
<proteinExistence type="predicted"/>
<reference evidence="4 5" key="1">
    <citation type="submission" date="2019-08" db="EMBL/GenBank/DDBJ databases">
        <title>Bradymonadales sp. TMQ4.</title>
        <authorList>
            <person name="Liang Q."/>
        </authorList>
    </citation>
    <scope>NUCLEOTIDE SEQUENCE [LARGE SCALE GENOMIC DNA]</scope>
    <source>
        <strain evidence="4 5">TMQ4</strain>
    </source>
</reference>
<dbReference type="InterPro" id="IPR032610">
    <property type="entry name" value="DUF2172"/>
</dbReference>
<dbReference type="Pfam" id="PF16221">
    <property type="entry name" value="HTH_47"/>
    <property type="match status" value="1"/>
</dbReference>
<dbReference type="OrthoDB" id="9765654at2"/>
<evidence type="ECO:0000313" key="4">
    <source>
        <dbReference type="EMBL" id="TXD33910.1"/>
    </source>
</evidence>
<keyword evidence="5" id="KW-1185">Reference proteome</keyword>
<protein>
    <submittedName>
        <fullName evidence="4">DUF4910 domain-containing protein</fullName>
    </submittedName>
</protein>
<dbReference type="Proteomes" id="UP000321412">
    <property type="component" value="Unassembled WGS sequence"/>
</dbReference>
<dbReference type="RefSeq" id="WP_146983367.1">
    <property type="nucleotide sequence ID" value="NZ_VOSM01000018.1"/>
</dbReference>
<feature type="domain" description="UCP01524 winged helix-turn-helix" evidence="2">
    <location>
        <begin position="344"/>
        <end position="419"/>
    </location>
</feature>
<evidence type="ECO:0000259" key="3">
    <source>
        <dbReference type="Pfam" id="PF16254"/>
    </source>
</evidence>
<evidence type="ECO:0000259" key="2">
    <source>
        <dbReference type="Pfam" id="PF16221"/>
    </source>
</evidence>
<dbReference type="EMBL" id="VOSM01000018">
    <property type="protein sequence ID" value="TXD33910.1"/>
    <property type="molecule type" value="Genomic_DNA"/>
</dbReference>
<dbReference type="AlphaFoldDB" id="A0A5C6X5E1"/>
<organism evidence="4 5">
    <name type="scientific">Lujinxingia vulgaris</name>
    <dbReference type="NCBI Taxonomy" id="2600176"/>
    <lineage>
        <taxon>Bacteria</taxon>
        <taxon>Deltaproteobacteria</taxon>
        <taxon>Bradymonadales</taxon>
        <taxon>Lujinxingiaceae</taxon>
        <taxon>Lujinxingia</taxon>
    </lineage>
</organism>
<dbReference type="PIRSF" id="PIRSF015244">
    <property type="entry name" value="UCP015244"/>
    <property type="match status" value="1"/>
</dbReference>
<dbReference type="Pfam" id="PF09940">
    <property type="entry name" value="DUF2172"/>
    <property type="match status" value="1"/>
</dbReference>
<dbReference type="InterPro" id="IPR012353">
    <property type="entry name" value="UCP015244"/>
</dbReference>
<feature type="domain" description="DUF4910" evidence="3">
    <location>
        <begin position="2"/>
        <end position="341"/>
    </location>
</feature>
<dbReference type="Gene3D" id="1.10.10.10">
    <property type="entry name" value="Winged helix-like DNA-binding domain superfamily/Winged helix DNA-binding domain"/>
    <property type="match status" value="1"/>
</dbReference>
<name>A0A5C6X5E1_9DELT</name>
<gene>
    <name evidence="4" type="ORF">FRC98_20150</name>
</gene>
<dbReference type="InterPro" id="IPR032589">
    <property type="entry name" value="DUF4910"/>
</dbReference>
<evidence type="ECO:0000313" key="5">
    <source>
        <dbReference type="Proteomes" id="UP000321412"/>
    </source>
</evidence>
<dbReference type="Pfam" id="PF16254">
    <property type="entry name" value="DUF4910"/>
    <property type="match status" value="1"/>
</dbReference>
<comment type="caution">
    <text evidence="4">The sequence shown here is derived from an EMBL/GenBank/DDBJ whole genome shotgun (WGS) entry which is preliminary data.</text>
</comment>
<dbReference type="InterPro" id="IPR032622">
    <property type="entry name" value="UCP01524_HTH"/>
</dbReference>
<sequence>MYQWARQLYPLCRSLTGEGTRQTLRYLQNMLPGMQLVEVPSGTRAFDWEVPPEWNIRGGFIADARGRVLVDFADHNLHVVGYSEPVDRWMSREELEGHLYSIASQPDAIPYVTSFYERRWGFCLTHRQRQALGEGPFHVVIDSTLEAGSLTYGELLIEGESRREVLLSTYVCHPSMANNELSGPVVTAALARWLLSERRQLSYRVVFVPETIGSIVYLSRHAEEMRRRTIAGFVVTCVGDERTYSYLPSRRGDTLADRVARHVLKHHAGHFDAYSFLDRGSDERQYGAVGIDLPVALMMRSKFHTYPEYHTSLDDLSVISAKGLEGAYQAHQRAIEVLEHNARWRTTVLCEPQLGRRGLHPTLSTRDGGRRDRRVKAMRNLLAYADGSLDLVGLAEAVELPAWECVPLLQTLEREGLLVRVCEGDGEGSRGREAFGE</sequence>